<accession>A0A2J6N3N6</accession>
<evidence type="ECO:0000313" key="4">
    <source>
        <dbReference type="EMBL" id="HEW63909.1"/>
    </source>
</evidence>
<dbReference type="AlphaFoldDB" id="A0A2J6N3N6"/>
<dbReference type="SUPFAM" id="SSF52540">
    <property type="entry name" value="P-loop containing nucleoside triphosphate hydrolases"/>
    <property type="match status" value="1"/>
</dbReference>
<comment type="caution">
    <text evidence="5">The sequence shown here is derived from an EMBL/GenBank/DDBJ whole genome shotgun (WGS) entry which is preliminary data.</text>
</comment>
<protein>
    <submittedName>
        <fullName evidence="5">GTP-binding protein</fullName>
    </submittedName>
    <submittedName>
        <fullName evidence="4">GTPase RsgA</fullName>
    </submittedName>
</protein>
<keyword evidence="1" id="KW-0547">Nucleotide-binding</keyword>
<evidence type="ECO:0000259" key="3">
    <source>
        <dbReference type="Pfam" id="PF03193"/>
    </source>
</evidence>
<dbReference type="EMBL" id="DSFH01000039">
    <property type="protein sequence ID" value="HEW63909.1"/>
    <property type="molecule type" value="Genomic_DNA"/>
</dbReference>
<evidence type="ECO:0000256" key="2">
    <source>
        <dbReference type="ARBA" id="ARBA00023134"/>
    </source>
</evidence>
<dbReference type="PANTHER" id="PTHR11089">
    <property type="entry name" value="GTP-BINDING PROTEIN-RELATED"/>
    <property type="match status" value="1"/>
</dbReference>
<keyword evidence="2" id="KW-0342">GTP-binding</keyword>
<proteinExistence type="predicted"/>
<sequence>MKDSMKFLRKEKMLEMIRESDFVLETVDARNSLGTRSIKLEKLVFQLNKQFAILLNKIDIVPAEVVAECIKYFKDKGIIVIPISAEKNIGRGEVVNFLLEIKEKLGKEKIVGMIAGVPKTGKSSVINMLKKKDSANISPLPGKPGYTKSTSIYKISSGIYIYDTPGVFPDARDYIEKTIRSSPPEKLKDPVSIAVELIQKASNISKNALSKIYKIEWSGDPYSFLEALAKKRGWIERKSKEPIIDEAARTIIIDYLKGKLKIYKKCMQNS</sequence>
<evidence type="ECO:0000313" key="6">
    <source>
        <dbReference type="Proteomes" id="UP000237153"/>
    </source>
</evidence>
<name>A0A2J6N3N6_9CREN</name>
<dbReference type="GO" id="GO:0005525">
    <property type="term" value="F:GTP binding"/>
    <property type="evidence" value="ECO:0007669"/>
    <property type="project" value="UniProtKB-KW"/>
</dbReference>
<reference evidence="4" key="2">
    <citation type="journal article" date="2020" name="mSystems">
        <title>Genome- and Community-Level Interaction Insights into Carbon Utilization and Element Cycling Functions of Hydrothermarchaeota in Hydrothermal Sediment.</title>
        <authorList>
            <person name="Zhou Z."/>
            <person name="Liu Y."/>
            <person name="Xu W."/>
            <person name="Pan J."/>
            <person name="Luo Z.H."/>
            <person name="Li M."/>
        </authorList>
    </citation>
    <scope>NUCLEOTIDE SEQUENCE [LARGE SCALE GENOMIC DNA]</scope>
    <source>
        <strain evidence="4">SpSt-1261</strain>
    </source>
</reference>
<feature type="domain" description="EngC GTPase" evidence="3">
    <location>
        <begin position="48"/>
        <end position="167"/>
    </location>
</feature>
<gene>
    <name evidence="4" type="primary">rsgA</name>
    <name evidence="5" type="ORF">C0188_01170</name>
    <name evidence="4" type="ORF">ENO39_02475</name>
</gene>
<dbReference type="InterPro" id="IPR050755">
    <property type="entry name" value="TRAFAC_YlqF/YawG_RiboMat"/>
</dbReference>
<dbReference type="Pfam" id="PF03193">
    <property type="entry name" value="RsgA_GTPase"/>
    <property type="match status" value="1"/>
</dbReference>
<dbReference type="Gene3D" id="3.40.50.300">
    <property type="entry name" value="P-loop containing nucleotide triphosphate hydrolases"/>
    <property type="match status" value="1"/>
</dbReference>
<dbReference type="EMBL" id="PNIM01000004">
    <property type="protein sequence ID" value="PMB75930.1"/>
    <property type="molecule type" value="Genomic_DNA"/>
</dbReference>
<dbReference type="InterPro" id="IPR023179">
    <property type="entry name" value="GTP-bd_ortho_bundle_sf"/>
</dbReference>
<dbReference type="PANTHER" id="PTHR11089:SF30">
    <property type="entry name" value="GUANINE NUCLEOTIDE-BINDING PROTEIN-LIKE 3 HOMOLOG"/>
    <property type="match status" value="1"/>
</dbReference>
<reference evidence="5 6" key="1">
    <citation type="submission" date="2018-01" db="EMBL/GenBank/DDBJ databases">
        <title>Metagenomic assembled genomes from two thermal pools in the Uzon Caldera, Kamchatka, Russia.</title>
        <authorList>
            <person name="Wilkins L."/>
            <person name="Ettinger C."/>
        </authorList>
    </citation>
    <scope>NUCLEOTIDE SEQUENCE [LARGE SCALE GENOMIC DNA]</scope>
    <source>
        <strain evidence="5">ZAV-06</strain>
    </source>
</reference>
<dbReference type="InterPro" id="IPR010914">
    <property type="entry name" value="RsgA_GTPase_dom"/>
</dbReference>
<organism evidence="5 6">
    <name type="scientific">Fervidicoccus fontis</name>
    <dbReference type="NCBI Taxonomy" id="683846"/>
    <lineage>
        <taxon>Archaea</taxon>
        <taxon>Thermoproteota</taxon>
        <taxon>Thermoprotei</taxon>
        <taxon>Fervidicoccales</taxon>
        <taxon>Fervidicoccaceae</taxon>
        <taxon>Fervidicoccus</taxon>
    </lineage>
</organism>
<dbReference type="Proteomes" id="UP000886076">
    <property type="component" value="Unassembled WGS sequence"/>
</dbReference>
<dbReference type="Proteomes" id="UP000237153">
    <property type="component" value="Unassembled WGS sequence"/>
</dbReference>
<dbReference type="Gene3D" id="1.10.1580.10">
    <property type="match status" value="1"/>
</dbReference>
<evidence type="ECO:0000313" key="5">
    <source>
        <dbReference type="EMBL" id="PMB75930.1"/>
    </source>
</evidence>
<evidence type="ECO:0000256" key="1">
    <source>
        <dbReference type="ARBA" id="ARBA00022741"/>
    </source>
</evidence>
<dbReference type="InterPro" id="IPR027417">
    <property type="entry name" value="P-loop_NTPase"/>
</dbReference>